<evidence type="ECO:0000259" key="2">
    <source>
        <dbReference type="Pfam" id="PF13676"/>
    </source>
</evidence>
<dbReference type="InterPro" id="IPR027417">
    <property type="entry name" value="P-loop_NTPase"/>
</dbReference>
<dbReference type="InterPro" id="IPR011990">
    <property type="entry name" value="TPR-like_helical_dom_sf"/>
</dbReference>
<feature type="domain" description="DUF7779" evidence="3">
    <location>
        <begin position="732"/>
        <end position="820"/>
    </location>
</feature>
<dbReference type="NCBIfam" id="NF047398">
    <property type="entry name" value="AAA_KGGVGR"/>
    <property type="match status" value="1"/>
</dbReference>
<accession>A0ABV2V4T5</accession>
<proteinExistence type="predicted"/>
<dbReference type="Proteomes" id="UP001550210">
    <property type="component" value="Unassembled WGS sequence"/>
</dbReference>
<dbReference type="SUPFAM" id="SSF52540">
    <property type="entry name" value="P-loop containing nucleoside triphosphate hydrolases"/>
    <property type="match status" value="2"/>
</dbReference>
<dbReference type="Gene3D" id="3.40.50.300">
    <property type="entry name" value="P-loop containing nucleotide triphosphate hydrolases"/>
    <property type="match status" value="2"/>
</dbReference>
<dbReference type="SUPFAM" id="SSF48452">
    <property type="entry name" value="TPR-like"/>
    <property type="match status" value="3"/>
</dbReference>
<dbReference type="EMBL" id="JBEXPZ010000045">
    <property type="protein sequence ID" value="MET9848829.1"/>
    <property type="molecule type" value="Genomic_DNA"/>
</dbReference>
<dbReference type="InterPro" id="IPR053137">
    <property type="entry name" value="NLR-like"/>
</dbReference>
<dbReference type="Pfam" id="PF25000">
    <property type="entry name" value="DUF7779"/>
    <property type="match status" value="1"/>
</dbReference>
<evidence type="ECO:0000313" key="5">
    <source>
        <dbReference type="Proteomes" id="UP001550210"/>
    </source>
</evidence>
<dbReference type="NCBIfam" id="NF040586">
    <property type="entry name" value="FxSxx_TPR"/>
    <property type="match status" value="1"/>
</dbReference>
<dbReference type="RefSeq" id="WP_355400956.1">
    <property type="nucleotide sequence ID" value="NZ_JBEXPZ010000045.1"/>
</dbReference>
<dbReference type="Pfam" id="PF13374">
    <property type="entry name" value="TPR_10"/>
    <property type="match status" value="3"/>
</dbReference>
<dbReference type="Pfam" id="PF13676">
    <property type="entry name" value="TIR_2"/>
    <property type="match status" value="1"/>
</dbReference>
<dbReference type="PANTHER" id="PTHR46082:SF6">
    <property type="entry name" value="AAA+ ATPASE DOMAIN-CONTAINING PROTEIN-RELATED"/>
    <property type="match status" value="1"/>
</dbReference>
<organism evidence="4 5">
    <name type="scientific">Streptomyces ossamyceticus</name>
    <dbReference type="NCBI Taxonomy" id="249581"/>
    <lineage>
        <taxon>Bacteria</taxon>
        <taxon>Bacillati</taxon>
        <taxon>Actinomycetota</taxon>
        <taxon>Actinomycetes</taxon>
        <taxon>Kitasatosporales</taxon>
        <taxon>Streptomycetaceae</taxon>
        <taxon>Streptomyces</taxon>
    </lineage>
</organism>
<evidence type="ECO:0000313" key="4">
    <source>
        <dbReference type="EMBL" id="MET9848829.1"/>
    </source>
</evidence>
<feature type="region of interest" description="Disordered" evidence="1">
    <location>
        <begin position="1277"/>
        <end position="1298"/>
    </location>
</feature>
<dbReference type="Pfam" id="PF13424">
    <property type="entry name" value="TPR_12"/>
    <property type="match status" value="1"/>
</dbReference>
<sequence>MTASRNGRIVTFYSYKGGTGRTMALANTAWILAANGKRVLAVDWDLEAPGLDRFFGPFLDLNVLASTSGVIDMITKYCWAATADTPRQGPWHVEYAKVERHAVSLTPERFGLPFAHGGSLDFLSAGKQNQEYSATVSSFEWDNFYERLRGGLFLDALRQDMKATYDYVLIDSRTGLSETADICTLQLPDVVVDCFTLSGQSMDGAAAVARSVERAYRERHIRVLPVPMRIDEGEKTKADAARARARMKFEGLPKGPDGQRLAPAEVDAYWGRVEIPYRPYYAYEETLATIGDRANTEGSLLSAFERLTKEISEGEVTHLPPFPEQVRLRCLDAFTQHQQPTSVLLVYAAGNRMWADWVEALLKHHGCTVIRRDVAIGPPEHPPSVTHTVVLLSTAFQRSRNAEAVWRAVANTDPDPQIPAPTLVPVRVDEFRLPDPITEFNPVDLHLNDQAECVRVLLDAVGVPSPDPGRDDQGPRFPGNVPHIWNAPPRNATFTGRDLTLDKLRRRLSGGVSVVPPQPQVLFGLGGVGKTQVALEYAHRFMADYDLVWWISAKHIDSVLSSLAELGSRLGVSRSDNMDAGSREAVRCLARGEGANRWLLVFDNADKADELIPYFPKYSGGHIVITSRNEVWTQHGAASLAVDVFLRRESIEHISLRAPGLCLEEADQVAEAVGDLPLAVEQAAAWLAETATPVEEYLRQLAEQSAYVLNLNQPPDYPTTVAATWNVSIDRLKERSPASVRLLQLCAFMAPEPIPATLLYSREMQNELRKVDPSLQETLMMGRVIKEISRLALAKVEVSSSIQVHRLVQAVIRSQLTDSERRQARHIVHTILAGARPDGDEPVDNPKNWAAFEALWAHLRASEIRNCVEPAPRRMLIDHVRYLWKRGDFSGARQQAEELLNHWTTILGEDDVQFLFLRFQYANVLRSTGNFAECREINKSVLAAQRRILGPSHPHTYMTTTSRASDLAVEGRASSALEAVVLASEAHIGFKQIFDESHPRTLSAANNLALALRMIGRYEDARDIDEETYRRRREVLGPDHPYTLASAARLGRDLRAVGHYTESVTLLAQAYADHKRTRGKEFPGTLTCATFLAVSLRRSGQLEDARRLTMATRSHYATLYRTAPTPDFLACDLNLAADLHAAFQRKKSMELAQEARDVAENVRSKFSELQGETHPFTLVALNNLGIYLAACGEVVGAAENLRDATDGMATALGEQHPHTLLAQANHANVLAEQGRFEDAWVLEQRTLEALKIALGAQHPETLAVVGNSALTLRSLGQEQRAERSRSETLSKLESQRGQLGEGNDITQLVRANERVYRDLEPLQV</sequence>
<protein>
    <submittedName>
        <fullName evidence="4">FxSxx-COOH system tetratricopeptide repeat protein</fullName>
    </submittedName>
</protein>
<dbReference type="InterPro" id="IPR000157">
    <property type="entry name" value="TIR_dom"/>
</dbReference>
<feature type="compositionally biased region" description="Basic and acidic residues" evidence="1">
    <location>
        <begin position="1279"/>
        <end position="1294"/>
    </location>
</feature>
<evidence type="ECO:0000259" key="3">
    <source>
        <dbReference type="Pfam" id="PF25000"/>
    </source>
</evidence>
<dbReference type="Gene3D" id="1.25.40.10">
    <property type="entry name" value="Tetratricopeptide repeat domain"/>
    <property type="match status" value="3"/>
</dbReference>
<feature type="domain" description="TIR" evidence="2">
    <location>
        <begin position="343"/>
        <end position="450"/>
    </location>
</feature>
<dbReference type="PANTHER" id="PTHR46082">
    <property type="entry name" value="ATP/GTP-BINDING PROTEIN-RELATED"/>
    <property type="match status" value="1"/>
</dbReference>
<gene>
    <name evidence="4" type="primary">fxsT</name>
    <name evidence="4" type="ORF">ABZZ21_30670</name>
</gene>
<dbReference type="InterPro" id="IPR056681">
    <property type="entry name" value="DUF7779"/>
</dbReference>
<name>A0ABV2V4T5_9ACTN</name>
<keyword evidence="5" id="KW-1185">Reference proteome</keyword>
<reference evidence="4 5" key="1">
    <citation type="submission" date="2024-06" db="EMBL/GenBank/DDBJ databases">
        <title>The Natural Products Discovery Center: Release of the First 8490 Sequenced Strains for Exploring Actinobacteria Biosynthetic Diversity.</title>
        <authorList>
            <person name="Kalkreuter E."/>
            <person name="Kautsar S.A."/>
            <person name="Yang D."/>
            <person name="Bader C.D."/>
            <person name="Teijaro C.N."/>
            <person name="Fluegel L."/>
            <person name="Davis C.M."/>
            <person name="Simpson J.R."/>
            <person name="Lauterbach L."/>
            <person name="Steele A.D."/>
            <person name="Gui C."/>
            <person name="Meng S."/>
            <person name="Li G."/>
            <person name="Viehrig K."/>
            <person name="Ye F."/>
            <person name="Su P."/>
            <person name="Kiefer A.F."/>
            <person name="Nichols A."/>
            <person name="Cepeda A.J."/>
            <person name="Yan W."/>
            <person name="Fan B."/>
            <person name="Jiang Y."/>
            <person name="Adhikari A."/>
            <person name="Zheng C.-J."/>
            <person name="Schuster L."/>
            <person name="Cowan T.M."/>
            <person name="Smanski M.J."/>
            <person name="Chevrette M.G."/>
            <person name="De Carvalho L.P.S."/>
            <person name="Shen B."/>
        </authorList>
    </citation>
    <scope>NUCLEOTIDE SEQUENCE [LARGE SCALE GENOMIC DNA]</scope>
    <source>
        <strain evidence="4 5">NPDC006434</strain>
    </source>
</reference>
<evidence type="ECO:0000256" key="1">
    <source>
        <dbReference type="SAM" id="MobiDB-lite"/>
    </source>
</evidence>
<comment type="caution">
    <text evidence="4">The sequence shown here is derived from an EMBL/GenBank/DDBJ whole genome shotgun (WGS) entry which is preliminary data.</text>
</comment>